<gene>
    <name evidence="2" type="ORF">CBOVIS_LOCUS6125</name>
</gene>
<dbReference type="OrthoDB" id="5783759at2759"/>
<sequence>MPKQDFTYTDLAGVVVVWCLFFAIIGIITVTCINFFCIQEIDDVTVLEKWGYRRHLGIRLGVHKRATIAQTIDHEKFKSDK</sequence>
<accession>A0A8S1EW14</accession>
<evidence type="ECO:0000313" key="2">
    <source>
        <dbReference type="EMBL" id="CAB3403692.1"/>
    </source>
</evidence>
<keyword evidence="1" id="KW-1133">Transmembrane helix</keyword>
<dbReference type="Proteomes" id="UP000494206">
    <property type="component" value="Unassembled WGS sequence"/>
</dbReference>
<name>A0A8S1EW14_9PELO</name>
<evidence type="ECO:0000313" key="3">
    <source>
        <dbReference type="Proteomes" id="UP000494206"/>
    </source>
</evidence>
<keyword evidence="3" id="KW-1185">Reference proteome</keyword>
<proteinExistence type="predicted"/>
<protein>
    <submittedName>
        <fullName evidence="2">Uncharacterized protein</fullName>
    </submittedName>
</protein>
<feature type="transmembrane region" description="Helical" evidence="1">
    <location>
        <begin position="12"/>
        <end position="36"/>
    </location>
</feature>
<keyword evidence="1" id="KW-0812">Transmembrane</keyword>
<comment type="caution">
    <text evidence="2">The sequence shown here is derived from an EMBL/GenBank/DDBJ whole genome shotgun (WGS) entry which is preliminary data.</text>
</comment>
<dbReference type="AlphaFoldDB" id="A0A8S1EW14"/>
<dbReference type="Pfam" id="PF21525">
    <property type="entry name" value="Nlp36"/>
    <property type="match status" value="1"/>
</dbReference>
<organism evidence="2 3">
    <name type="scientific">Caenorhabditis bovis</name>
    <dbReference type="NCBI Taxonomy" id="2654633"/>
    <lineage>
        <taxon>Eukaryota</taxon>
        <taxon>Metazoa</taxon>
        <taxon>Ecdysozoa</taxon>
        <taxon>Nematoda</taxon>
        <taxon>Chromadorea</taxon>
        <taxon>Rhabditida</taxon>
        <taxon>Rhabditina</taxon>
        <taxon>Rhabditomorpha</taxon>
        <taxon>Rhabditoidea</taxon>
        <taxon>Rhabditidae</taxon>
        <taxon>Peloderinae</taxon>
        <taxon>Caenorhabditis</taxon>
    </lineage>
</organism>
<keyword evidence="1" id="KW-0472">Membrane</keyword>
<dbReference type="EMBL" id="CADEPM010000003">
    <property type="protein sequence ID" value="CAB3403692.1"/>
    <property type="molecule type" value="Genomic_DNA"/>
</dbReference>
<evidence type="ECO:0000256" key="1">
    <source>
        <dbReference type="SAM" id="Phobius"/>
    </source>
</evidence>
<reference evidence="2 3" key="1">
    <citation type="submission" date="2020-04" db="EMBL/GenBank/DDBJ databases">
        <authorList>
            <person name="Laetsch R D."/>
            <person name="Stevens L."/>
            <person name="Kumar S."/>
            <person name="Blaxter L. M."/>
        </authorList>
    </citation>
    <scope>NUCLEOTIDE SEQUENCE [LARGE SCALE GENOMIC DNA]</scope>
</reference>